<keyword evidence="2" id="KW-1185">Reference proteome</keyword>
<gene>
    <name evidence="1" type="ORF">IAR55_000351</name>
</gene>
<proteinExistence type="predicted"/>
<dbReference type="KEGG" id="kne:92177611"/>
<dbReference type="EMBL" id="JBCAWK010000001">
    <property type="protein sequence ID" value="KAK8869783.1"/>
    <property type="molecule type" value="Genomic_DNA"/>
</dbReference>
<dbReference type="InterPro" id="IPR023170">
    <property type="entry name" value="HhH_base_excis_C"/>
</dbReference>
<organism evidence="1 2">
    <name type="scientific">Kwoniella newhampshirensis</name>
    <dbReference type="NCBI Taxonomy" id="1651941"/>
    <lineage>
        <taxon>Eukaryota</taxon>
        <taxon>Fungi</taxon>
        <taxon>Dikarya</taxon>
        <taxon>Basidiomycota</taxon>
        <taxon>Agaricomycotina</taxon>
        <taxon>Tremellomycetes</taxon>
        <taxon>Tremellales</taxon>
        <taxon>Cryptococcaceae</taxon>
        <taxon>Kwoniella</taxon>
    </lineage>
</organism>
<sequence>MSKQVYEETQAFLSEKWGPMGGWCQAVMFAADLPQAQVRVKKEKTAQTESSVTELVSPVKRTLDDSSIMKTELKRTRSATRLHVKRSVMIKVKEELEK</sequence>
<dbReference type="RefSeq" id="XP_066806029.1">
    <property type="nucleotide sequence ID" value="XM_066943487.1"/>
</dbReference>
<dbReference type="GeneID" id="92177611"/>
<name>A0AAW0Z6H6_9TREE</name>
<dbReference type="Proteomes" id="UP001388673">
    <property type="component" value="Unassembled WGS sequence"/>
</dbReference>
<protein>
    <submittedName>
        <fullName evidence="1">Uncharacterized protein</fullName>
    </submittedName>
</protein>
<evidence type="ECO:0000313" key="1">
    <source>
        <dbReference type="EMBL" id="KAK8869783.1"/>
    </source>
</evidence>
<accession>A0AAW0Z6H6</accession>
<dbReference type="Gene3D" id="1.10.1670.10">
    <property type="entry name" value="Helix-hairpin-Helix base-excision DNA repair enzymes (C-terminal)"/>
    <property type="match status" value="1"/>
</dbReference>
<reference evidence="1 2" key="1">
    <citation type="journal article" date="2024" name="bioRxiv">
        <title>Comparative genomics of Cryptococcus and Kwoniella reveals pathogenesis evolution and contrasting karyotype dynamics via intercentromeric recombination or chromosome fusion.</title>
        <authorList>
            <person name="Coelho M.A."/>
            <person name="David-Palma M."/>
            <person name="Shea T."/>
            <person name="Bowers K."/>
            <person name="McGinley-Smith S."/>
            <person name="Mohammad A.W."/>
            <person name="Gnirke A."/>
            <person name="Yurkov A.M."/>
            <person name="Nowrousian M."/>
            <person name="Sun S."/>
            <person name="Cuomo C.A."/>
            <person name="Heitman J."/>
        </authorList>
    </citation>
    <scope>NUCLEOTIDE SEQUENCE [LARGE SCALE GENOMIC DNA]</scope>
    <source>
        <strain evidence="1 2">CBS 13917</strain>
    </source>
</reference>
<dbReference type="AlphaFoldDB" id="A0AAW0Z6H6"/>
<evidence type="ECO:0000313" key="2">
    <source>
        <dbReference type="Proteomes" id="UP001388673"/>
    </source>
</evidence>
<comment type="caution">
    <text evidence="1">The sequence shown here is derived from an EMBL/GenBank/DDBJ whole genome shotgun (WGS) entry which is preliminary data.</text>
</comment>